<evidence type="ECO:0000313" key="2">
    <source>
        <dbReference type="EMBL" id="MBC9226365.1"/>
    </source>
</evidence>
<dbReference type="AlphaFoldDB" id="A0A8I0EUB2"/>
<protein>
    <submittedName>
        <fullName evidence="2">DUF559 domain-containing protein</fullName>
    </submittedName>
</protein>
<dbReference type="Proteomes" id="UP000620591">
    <property type="component" value="Unassembled WGS sequence"/>
</dbReference>
<accession>A0A8I0EUB2</accession>
<gene>
    <name evidence="2" type="ORF">IBG24_08560</name>
</gene>
<comment type="caution">
    <text evidence="2">The sequence shown here is derived from an EMBL/GenBank/DDBJ whole genome shotgun (WGS) entry which is preliminary data.</text>
</comment>
<dbReference type="InterPro" id="IPR011335">
    <property type="entry name" value="Restrct_endonuc-II-like"/>
</dbReference>
<evidence type="ECO:0000313" key="3">
    <source>
        <dbReference type="Proteomes" id="UP000620591"/>
    </source>
</evidence>
<dbReference type="InterPro" id="IPR007569">
    <property type="entry name" value="DUF559"/>
</dbReference>
<dbReference type="Gene3D" id="3.40.960.10">
    <property type="entry name" value="VSR Endonuclease"/>
    <property type="match status" value="1"/>
</dbReference>
<dbReference type="RefSeq" id="WP_187769252.1">
    <property type="nucleotide sequence ID" value="NZ_JACTVM010000002.1"/>
</dbReference>
<proteinExistence type="predicted"/>
<dbReference type="Pfam" id="PF04480">
    <property type="entry name" value="DUF559"/>
    <property type="match status" value="1"/>
</dbReference>
<sequence length="310" mass="34636">MLPVPAEFRDRPFGLAEAQARGLTRRALGGARFVRVFRGVYAHAGLPLGLREQLLAALLAGPADAVVSHRTALAWYGLELSGGADGRIHLSTRLNAVCREERIRVHRRLHPISSRDLRAIPATSPERTFVDCAAQFTLVQSVAAADWLIAQKLTTAQRLMAYCETRHLDGVVAARRALSHVGPDSRSPMESFVRLLMQLAGLPTPVCNFDVHDAEGIFLACTDFAWPEFKVAVEYDGRWHDEPRQRVRDRDRREYLEAQGWSVVVLVDRDLRVPLDMVRRIHRRLTAHGHTGPAPWLSFDDAAMFAPGAF</sequence>
<dbReference type="SUPFAM" id="SSF52980">
    <property type="entry name" value="Restriction endonuclease-like"/>
    <property type="match status" value="1"/>
</dbReference>
<reference evidence="2" key="1">
    <citation type="submission" date="2020-09" db="EMBL/GenBank/DDBJ databases">
        <title>Novel species in genus Aeromicrobium.</title>
        <authorList>
            <person name="Zhang G."/>
        </authorList>
    </citation>
    <scope>NUCLEOTIDE SEQUENCE</scope>
    <source>
        <strain evidence="2">Zg-636</strain>
    </source>
</reference>
<organism evidence="2 3">
    <name type="scientific">Aeromicrobium senzhongii</name>
    <dbReference type="NCBI Taxonomy" id="2663859"/>
    <lineage>
        <taxon>Bacteria</taxon>
        <taxon>Bacillati</taxon>
        <taxon>Actinomycetota</taxon>
        <taxon>Actinomycetes</taxon>
        <taxon>Propionibacteriales</taxon>
        <taxon>Nocardioidaceae</taxon>
        <taxon>Aeromicrobium</taxon>
    </lineage>
</organism>
<name>A0A8I0EUB2_9ACTN</name>
<dbReference type="EMBL" id="JACTVM010000002">
    <property type="protein sequence ID" value="MBC9226365.1"/>
    <property type="molecule type" value="Genomic_DNA"/>
</dbReference>
<evidence type="ECO:0000259" key="1">
    <source>
        <dbReference type="Pfam" id="PF04480"/>
    </source>
</evidence>
<feature type="domain" description="DUF559" evidence="1">
    <location>
        <begin position="222"/>
        <end position="276"/>
    </location>
</feature>